<name>U1PT99_9EURY</name>
<evidence type="ECO:0000256" key="1">
    <source>
        <dbReference type="SAM" id="MobiDB-lite"/>
    </source>
</evidence>
<dbReference type="AlphaFoldDB" id="U1PT99"/>
<gene>
    <name evidence="2" type="ORF">J07HQW2_03508</name>
</gene>
<accession>U1PT99</accession>
<organism evidence="2 3">
    <name type="scientific">Haloquadratum walsbyi J07HQW2</name>
    <dbReference type="NCBI Taxonomy" id="1238425"/>
    <lineage>
        <taxon>Archaea</taxon>
        <taxon>Methanobacteriati</taxon>
        <taxon>Methanobacteriota</taxon>
        <taxon>Stenosarchaea group</taxon>
        <taxon>Halobacteria</taxon>
        <taxon>Halobacteriales</taxon>
        <taxon>Haloferacaceae</taxon>
        <taxon>Haloquadratum</taxon>
    </lineage>
</organism>
<reference evidence="2 3" key="1">
    <citation type="journal article" date="2013" name="PLoS ONE">
        <title>Assembly-driven community genomics of a hypersaline microbial ecosystem.</title>
        <authorList>
            <person name="Podell S."/>
            <person name="Ugalde J.A."/>
            <person name="Narasingarao P."/>
            <person name="Banfield J.F."/>
            <person name="Heidelberg K.B."/>
            <person name="Allen E.E."/>
        </authorList>
    </citation>
    <scope>NUCLEOTIDE SEQUENCE [LARGE SCALE GENOMIC DNA]</scope>
    <source>
        <strain evidence="3">J07HQW2</strain>
    </source>
</reference>
<evidence type="ECO:0000313" key="2">
    <source>
        <dbReference type="EMBL" id="ERG97022.1"/>
    </source>
</evidence>
<dbReference type="EMBL" id="KE356561">
    <property type="protein sequence ID" value="ERG97022.1"/>
    <property type="molecule type" value="Genomic_DNA"/>
</dbReference>
<dbReference type="Proteomes" id="UP000030710">
    <property type="component" value="Unassembled WGS sequence"/>
</dbReference>
<feature type="compositionally biased region" description="Basic and acidic residues" evidence="1">
    <location>
        <begin position="54"/>
        <end position="66"/>
    </location>
</feature>
<sequence>MNKIGNAVMRLFITQVTTVVTQLTHCNCAYAIFLKELSYRLLVWLSSIALDCEHSSGERESSDKSRGGTTQSSRGQIWSLSLSLSLSAES</sequence>
<proteinExistence type="predicted"/>
<protein>
    <submittedName>
        <fullName evidence="2">Uncharacterized protein</fullName>
    </submittedName>
</protein>
<evidence type="ECO:0000313" key="3">
    <source>
        <dbReference type="Proteomes" id="UP000030710"/>
    </source>
</evidence>
<dbReference type="HOGENOM" id="CLU_2433804_0_0_2"/>
<feature type="region of interest" description="Disordered" evidence="1">
    <location>
        <begin position="54"/>
        <end position="75"/>
    </location>
</feature>